<reference evidence="2 3" key="1">
    <citation type="submission" date="2015-07" db="EMBL/GenBank/DDBJ databases">
        <title>Comparative genomics of the Sigatoka disease complex on banana suggests a link between parallel evolutionary changes in Pseudocercospora fijiensis and Pseudocercospora eumusae and increased virulence on the banana host.</title>
        <authorList>
            <person name="Chang T.-C."/>
            <person name="Salvucci A."/>
            <person name="Crous P.W."/>
            <person name="Stergiopoulos I."/>
        </authorList>
    </citation>
    <scope>NUCLEOTIDE SEQUENCE [LARGE SCALE GENOMIC DNA]</scope>
    <source>
        <strain evidence="2 3">CBS 116634</strain>
    </source>
</reference>
<keyword evidence="3" id="KW-1185">Reference proteome</keyword>
<protein>
    <submittedName>
        <fullName evidence="2">Uncharacterized protein</fullName>
    </submittedName>
</protein>
<dbReference type="EMBL" id="LFZO01000995">
    <property type="protein sequence ID" value="KXS94275.1"/>
    <property type="molecule type" value="Genomic_DNA"/>
</dbReference>
<evidence type="ECO:0000313" key="2">
    <source>
        <dbReference type="EMBL" id="KXS94275.1"/>
    </source>
</evidence>
<feature type="compositionally biased region" description="Polar residues" evidence="1">
    <location>
        <begin position="14"/>
        <end position="27"/>
    </location>
</feature>
<evidence type="ECO:0000256" key="1">
    <source>
        <dbReference type="SAM" id="MobiDB-lite"/>
    </source>
</evidence>
<dbReference type="Proteomes" id="UP000073492">
    <property type="component" value="Unassembled WGS sequence"/>
</dbReference>
<feature type="region of interest" description="Disordered" evidence="1">
    <location>
        <begin position="11"/>
        <end position="116"/>
    </location>
</feature>
<name>A0A139GVP2_9PEZI</name>
<sequence>MVWRAPGLFAANCGTPSSIIQRTNPLNATDFPKHPLQTQKESSDKDHPRKKPRSQQNFTSNATSHHGPNHLNPDPPSPLRLFNPNITDPKPRGAKTTISNLRRPDPRRRRRKDLFRVVRLERSAQERRETYLQPMGAG</sequence>
<gene>
    <name evidence="2" type="ORF">AC579_7281</name>
</gene>
<organism evidence="2 3">
    <name type="scientific">Pseudocercospora musae</name>
    <dbReference type="NCBI Taxonomy" id="113226"/>
    <lineage>
        <taxon>Eukaryota</taxon>
        <taxon>Fungi</taxon>
        <taxon>Dikarya</taxon>
        <taxon>Ascomycota</taxon>
        <taxon>Pezizomycotina</taxon>
        <taxon>Dothideomycetes</taxon>
        <taxon>Dothideomycetidae</taxon>
        <taxon>Mycosphaerellales</taxon>
        <taxon>Mycosphaerellaceae</taxon>
        <taxon>Pseudocercospora</taxon>
    </lineage>
</organism>
<comment type="caution">
    <text evidence="2">The sequence shown here is derived from an EMBL/GenBank/DDBJ whole genome shotgun (WGS) entry which is preliminary data.</text>
</comment>
<evidence type="ECO:0000313" key="3">
    <source>
        <dbReference type="Proteomes" id="UP000073492"/>
    </source>
</evidence>
<dbReference type="AlphaFoldDB" id="A0A139GVP2"/>
<accession>A0A139GVP2</accession>
<proteinExistence type="predicted"/>
<feature type="compositionally biased region" description="Polar residues" evidence="1">
    <location>
        <begin position="54"/>
        <end position="66"/>
    </location>
</feature>